<accession>A0AAV0UJH5</accession>
<evidence type="ECO:0000313" key="3">
    <source>
        <dbReference type="Proteomes" id="UP001162031"/>
    </source>
</evidence>
<evidence type="ECO:0000256" key="1">
    <source>
        <dbReference type="SAM" id="SignalP"/>
    </source>
</evidence>
<dbReference type="EMBL" id="CANTFL010001332">
    <property type="protein sequence ID" value="CAI5737117.1"/>
    <property type="molecule type" value="Genomic_DNA"/>
</dbReference>
<name>A0AAV0UJH5_HYABA</name>
<feature type="chain" id="PRO_5043796428" description="RxLR effector protein" evidence="1">
    <location>
        <begin position="23"/>
        <end position="134"/>
    </location>
</feature>
<comment type="caution">
    <text evidence="2">The sequence shown here is derived from an EMBL/GenBank/DDBJ whole genome shotgun (WGS) entry which is preliminary data.</text>
</comment>
<organism evidence="2 3">
    <name type="scientific">Hyaloperonospora brassicae</name>
    <name type="common">Brassica downy mildew</name>
    <name type="synonym">Peronospora brassicae</name>
    <dbReference type="NCBI Taxonomy" id="162125"/>
    <lineage>
        <taxon>Eukaryota</taxon>
        <taxon>Sar</taxon>
        <taxon>Stramenopiles</taxon>
        <taxon>Oomycota</taxon>
        <taxon>Peronosporomycetes</taxon>
        <taxon>Peronosporales</taxon>
        <taxon>Peronosporaceae</taxon>
        <taxon>Hyaloperonospora</taxon>
    </lineage>
</organism>
<evidence type="ECO:0008006" key="4">
    <source>
        <dbReference type="Google" id="ProtNLM"/>
    </source>
</evidence>
<gene>
    <name evidence="2" type="ORF">HBR001_LOCUS7049</name>
</gene>
<reference evidence="2" key="1">
    <citation type="submission" date="2022-12" db="EMBL/GenBank/DDBJ databases">
        <authorList>
            <person name="Webb A."/>
        </authorList>
    </citation>
    <scope>NUCLEOTIDE SEQUENCE</scope>
    <source>
        <strain evidence="2">Hp1</strain>
    </source>
</reference>
<dbReference type="AlphaFoldDB" id="A0AAV0UJH5"/>
<proteinExistence type="predicted"/>
<keyword evidence="3" id="KW-1185">Reference proteome</keyword>
<dbReference type="Proteomes" id="UP001162031">
    <property type="component" value="Unassembled WGS sequence"/>
</dbReference>
<sequence length="134" mass="14855">MRVASLFLVAIAAALCAISAEATQEAAAISNAAPSKRFLAVFGEVQRADGLAEILGNSIETHNKIRELLVRWCMEDHGSENSSKSILKRNKRNKLRVKHDPLKRAASKMYARLTHHPTSRNLREASIDCKYLDA</sequence>
<evidence type="ECO:0000313" key="2">
    <source>
        <dbReference type="EMBL" id="CAI5737117.1"/>
    </source>
</evidence>
<keyword evidence="1" id="KW-0732">Signal</keyword>
<feature type="signal peptide" evidence="1">
    <location>
        <begin position="1"/>
        <end position="22"/>
    </location>
</feature>
<protein>
    <recommendedName>
        <fullName evidence="4">RxLR effector protein</fullName>
    </recommendedName>
</protein>